<evidence type="ECO:0000313" key="2">
    <source>
        <dbReference type="EMBL" id="MFK2904971.1"/>
    </source>
</evidence>
<organism evidence="2 3">
    <name type="scientific">Dyella ginsengisoli</name>
    <dbReference type="NCBI Taxonomy" id="363848"/>
    <lineage>
        <taxon>Bacteria</taxon>
        <taxon>Pseudomonadati</taxon>
        <taxon>Pseudomonadota</taxon>
        <taxon>Gammaproteobacteria</taxon>
        <taxon>Lysobacterales</taxon>
        <taxon>Rhodanobacteraceae</taxon>
        <taxon>Dyella</taxon>
    </lineage>
</organism>
<dbReference type="Proteomes" id="UP001620460">
    <property type="component" value="Unassembled WGS sequence"/>
</dbReference>
<evidence type="ECO:0008006" key="4">
    <source>
        <dbReference type="Google" id="ProtNLM"/>
    </source>
</evidence>
<evidence type="ECO:0000256" key="1">
    <source>
        <dbReference type="SAM" id="MobiDB-lite"/>
    </source>
</evidence>
<accession>A0ABW8JY08</accession>
<dbReference type="EMBL" id="JADIKM010000003">
    <property type="protein sequence ID" value="MFK2904971.1"/>
    <property type="molecule type" value="Genomic_DNA"/>
</dbReference>
<sequence>MFRRSALMLGLVASFANIGGWLRSPVIYLPHADGAPRSRRSGKGRGRTGARKPGHTPPRHGGTHTKAARQRRRKLHLRRG</sequence>
<protein>
    <recommendedName>
        <fullName evidence="4">Secreted protein</fullName>
    </recommendedName>
</protein>
<feature type="compositionally biased region" description="Basic residues" evidence="1">
    <location>
        <begin position="37"/>
        <end position="80"/>
    </location>
</feature>
<evidence type="ECO:0000313" key="3">
    <source>
        <dbReference type="Proteomes" id="UP001620460"/>
    </source>
</evidence>
<dbReference type="RefSeq" id="WP_404633971.1">
    <property type="nucleotide sequence ID" value="NZ_JADIKM010000003.1"/>
</dbReference>
<proteinExistence type="predicted"/>
<comment type="caution">
    <text evidence="2">The sequence shown here is derived from an EMBL/GenBank/DDBJ whole genome shotgun (WGS) entry which is preliminary data.</text>
</comment>
<feature type="region of interest" description="Disordered" evidence="1">
    <location>
        <begin position="30"/>
        <end position="80"/>
    </location>
</feature>
<reference evidence="2 3" key="1">
    <citation type="submission" date="2020-10" db="EMBL/GenBank/DDBJ databases">
        <title>Phylogeny of dyella-like bacteria.</title>
        <authorList>
            <person name="Fu J."/>
        </authorList>
    </citation>
    <scope>NUCLEOTIDE SEQUENCE [LARGE SCALE GENOMIC DNA]</scope>
    <source>
        <strain evidence="2 3">Gsoil3046</strain>
    </source>
</reference>
<name>A0ABW8JY08_9GAMM</name>
<gene>
    <name evidence="2" type="ORF">ISP17_13500</name>
</gene>
<keyword evidence="3" id="KW-1185">Reference proteome</keyword>